<sequence>MYKSSTLVIWSGLSLWDSQPIVVLASGFQRPSMNRKTGFMIQTYILRQEGSPISNIQSGADSSICGDCPLRKRVCYVDPRASNNLWRMWERGDLDTWKNTTLPFPLRLGAYGDPAMVPLSAWLPLINKAPGWTGYTHRWRDCDPEWRNYLHASVESREDLKLAHSMGWATYRVAIDGELPIRGEQACLYSVNETQCSACLKCNGNTGKNIVIPVHGVAHKIQVFNKLKTLVSKPYLTQD</sequence>
<dbReference type="OrthoDB" id="8827at10239"/>
<dbReference type="RefSeq" id="YP_851086.1">
    <property type="nucleotide sequence ID" value="NC_008562.1"/>
</dbReference>
<keyword evidence="2" id="KW-1185">Reference proteome</keyword>
<evidence type="ECO:0000313" key="1">
    <source>
        <dbReference type="EMBL" id="BAF36163.1"/>
    </source>
</evidence>
<dbReference type="GeneID" id="4484327"/>
<dbReference type="Proteomes" id="UP000001249">
    <property type="component" value="Segment"/>
</dbReference>
<dbReference type="KEGG" id="vg:4484327"/>
<organism evidence="1 2">
    <name type="scientific">Microcystis phage LMM01</name>
    <dbReference type="NCBI Taxonomy" id="2856824"/>
    <lineage>
        <taxon>Viruses</taxon>
        <taxon>Duplodnaviria</taxon>
        <taxon>Heunggongvirae</taxon>
        <taxon>Uroviricota</taxon>
        <taxon>Caudoviricetes</taxon>
        <taxon>Fukuivirus</taxon>
        <taxon>Fukuivirus LMM01</taxon>
    </lineage>
</organism>
<accession>A0A7I6</accession>
<protein>
    <submittedName>
        <fullName evidence="1">Uncharacterized protein</fullName>
    </submittedName>
</protein>
<proteinExistence type="predicted"/>
<name>A0A7I6_9CAUD</name>
<evidence type="ECO:0000313" key="2">
    <source>
        <dbReference type="Proteomes" id="UP000001249"/>
    </source>
</evidence>
<dbReference type="EMBL" id="AB231700">
    <property type="protein sequence ID" value="BAF36163.1"/>
    <property type="molecule type" value="Genomic_DNA"/>
</dbReference>
<reference evidence="2" key="1">
    <citation type="journal article" date="2008" name="J. Bacteriol.">
        <title>Ma-LMM01 infecting toxic Microcystis aeruginosa illuminates diverse cyanophage genome strategies.</title>
        <authorList>
            <person name="Yoshida T."/>
            <person name="Nagasaki K."/>
            <person name="Takashima Y."/>
            <person name="Shirai Y."/>
            <person name="Tomaru Y."/>
            <person name="Takao Y."/>
            <person name="Sakamoto S."/>
            <person name="Hiroishi S."/>
            <person name="Ogata H."/>
        </authorList>
    </citation>
    <scope>NUCLEOTIDE SEQUENCE</scope>
</reference>